<dbReference type="PANTHER" id="PTHR30535">
    <property type="entry name" value="VITAMIN B12-BINDING PROTEIN"/>
    <property type="match status" value="1"/>
</dbReference>
<dbReference type="SUPFAM" id="SSF53807">
    <property type="entry name" value="Helical backbone' metal receptor"/>
    <property type="match status" value="1"/>
</dbReference>
<dbReference type="Gene3D" id="3.40.50.1980">
    <property type="entry name" value="Nitrogenase molybdenum iron protein domain"/>
    <property type="match status" value="2"/>
</dbReference>
<accession>E7RPA5</accession>
<feature type="domain" description="Fe/B12 periplasmic-binding" evidence="2">
    <location>
        <begin position="94"/>
        <end position="363"/>
    </location>
</feature>
<evidence type="ECO:0000256" key="1">
    <source>
        <dbReference type="SAM" id="SignalP"/>
    </source>
</evidence>
<keyword evidence="4" id="KW-1185">Reference proteome</keyword>
<evidence type="ECO:0000259" key="2">
    <source>
        <dbReference type="PROSITE" id="PS50983"/>
    </source>
</evidence>
<keyword evidence="1" id="KW-0732">Signal</keyword>
<evidence type="ECO:0000313" key="3">
    <source>
        <dbReference type="EMBL" id="EFZ37548.1"/>
    </source>
</evidence>
<dbReference type="InterPro" id="IPR002491">
    <property type="entry name" value="ABC_transptr_periplasmic_BD"/>
</dbReference>
<sequence>MMKKIILFFVISAAVSLSSCTGNGSVAGRVGGDTVSFKYARHITVVKYKGYSVVSLVDPWKQGKVLHAYVLVPREAPLPPSLPEGTVVRTPLTRSVVFTTAHCQLLEYLGKAWQIKGVADLKYILIPDIQRRVRQKKIADCGESMSPVIERIIDLKPDGIILSPFENSGGYGRLENIGVPLIEAADYMETSALGRAEWMRFYGMLYGCETRADSLFRVVDSTYTALKRAADKLPVGRSILTERKTGSVWYCPAGGSTIGQMIRDANGRYAFSHDRRSGSLALSFELVLDKAGDCDVWAFKFNGEKPMSKADLLAEFRGYNELRAFKTGNIYQCNASKRPYFEEVPFRPDYLLRDMILLLHPDRKQFGSLRYYERY</sequence>
<dbReference type="GO" id="GO:0071281">
    <property type="term" value="P:cellular response to iron ion"/>
    <property type="evidence" value="ECO:0007669"/>
    <property type="project" value="TreeGrafter"/>
</dbReference>
<dbReference type="Pfam" id="PF01497">
    <property type="entry name" value="Peripla_BP_2"/>
    <property type="match status" value="1"/>
</dbReference>
<reference evidence="3" key="1">
    <citation type="submission" date="2011-01" db="EMBL/GenBank/DDBJ databases">
        <authorList>
            <person name="Muzny D."/>
            <person name="Qin X."/>
            <person name="Buhay C."/>
            <person name="Dugan-Rocha S."/>
            <person name="Ding Y."/>
            <person name="Chen G."/>
            <person name="Hawes A."/>
            <person name="Holder M."/>
            <person name="Jhangiani S."/>
            <person name="Johnson A."/>
            <person name="Khan Z."/>
            <person name="Li Z."/>
            <person name="Liu W."/>
            <person name="Liu X."/>
            <person name="Perez L."/>
            <person name="Shen H."/>
            <person name="Wang Q."/>
            <person name="Watt J."/>
            <person name="Xi L."/>
            <person name="Xin Y."/>
            <person name="Zhou J."/>
            <person name="Deng J."/>
            <person name="Jiang H."/>
            <person name="Liu Y."/>
            <person name="Qu J."/>
            <person name="Song X.-Z."/>
            <person name="Zhang L."/>
            <person name="Villasana D."/>
            <person name="Johnson A."/>
            <person name="Liu J."/>
            <person name="Liyanage D."/>
            <person name="Lorensuhewa L."/>
            <person name="Robinson T."/>
            <person name="Song A."/>
            <person name="Song B.-B."/>
            <person name="Dinh H."/>
            <person name="Thornton R."/>
            <person name="Coyle M."/>
            <person name="Francisco L."/>
            <person name="Jackson L."/>
            <person name="Javaid M."/>
            <person name="Korchina V."/>
            <person name="Kovar C."/>
            <person name="Mata R."/>
            <person name="Mathew T."/>
            <person name="Ngo R."/>
            <person name="Nguyen L."/>
            <person name="Nguyen N."/>
            <person name="Okwuonu G."/>
            <person name="Ongeri F."/>
            <person name="Pham C."/>
            <person name="Simmons D."/>
            <person name="Wilczek-Boney K."/>
            <person name="Hale W."/>
            <person name="Jakkamsetti A."/>
            <person name="Pham P."/>
            <person name="Ruth R."/>
            <person name="San Lucas F."/>
            <person name="Warren J."/>
            <person name="Zhang J."/>
            <person name="Zhao Z."/>
            <person name="Zhou C."/>
            <person name="Zhu D."/>
            <person name="Lee S."/>
            <person name="Bess C."/>
            <person name="Blankenburg K."/>
            <person name="Forbes L."/>
            <person name="Fu Q."/>
            <person name="Gubbala S."/>
            <person name="Hirani K."/>
            <person name="Jayaseelan J.C."/>
            <person name="Lara F."/>
            <person name="Munidasa M."/>
            <person name="Palculict T."/>
            <person name="Patil S."/>
            <person name="Pu L.-L."/>
            <person name="Saada N."/>
            <person name="Tang L."/>
            <person name="Weissenberger G."/>
            <person name="Zhu Y."/>
            <person name="Hemphill L."/>
            <person name="Shang Y."/>
            <person name="Youmans B."/>
            <person name="Ayvaz T."/>
            <person name="Ross M."/>
            <person name="Santibanez J."/>
            <person name="Aqrawi P."/>
            <person name="Gross S."/>
            <person name="Joshi V."/>
            <person name="Fowler G."/>
            <person name="Nazareth L."/>
            <person name="Reid J."/>
            <person name="Worley K."/>
            <person name="Petrosino J."/>
            <person name="Highlander S."/>
            <person name="Gibbs R."/>
        </authorList>
    </citation>
    <scope>NUCLEOTIDE SEQUENCE [LARGE SCALE GENOMIC DNA]</scope>
    <source>
        <strain evidence="3">ATCC 33269</strain>
    </source>
</reference>
<dbReference type="PROSITE" id="PS50983">
    <property type="entry name" value="FE_B12_PBP"/>
    <property type="match status" value="1"/>
</dbReference>
<dbReference type="RefSeq" id="WP_004368231.1">
    <property type="nucleotide sequence ID" value="NZ_GL833116.1"/>
</dbReference>
<organism evidence="3 4">
    <name type="scientific">Hoylesella oralis ATCC 33269</name>
    <dbReference type="NCBI Taxonomy" id="873533"/>
    <lineage>
        <taxon>Bacteria</taxon>
        <taxon>Pseudomonadati</taxon>
        <taxon>Bacteroidota</taxon>
        <taxon>Bacteroidia</taxon>
        <taxon>Bacteroidales</taxon>
        <taxon>Prevotellaceae</taxon>
        <taxon>Hoylesella</taxon>
    </lineage>
</organism>
<comment type="caution">
    <text evidence="3">The sequence shown here is derived from an EMBL/GenBank/DDBJ whole genome shotgun (WGS) entry which is preliminary data.</text>
</comment>
<feature type="chain" id="PRO_5003221572" evidence="1">
    <location>
        <begin position="20"/>
        <end position="375"/>
    </location>
</feature>
<name>E7RPA5_9BACT</name>
<evidence type="ECO:0000313" key="4">
    <source>
        <dbReference type="Proteomes" id="UP000005580"/>
    </source>
</evidence>
<dbReference type="Proteomes" id="UP000005580">
    <property type="component" value="Unassembled WGS sequence"/>
</dbReference>
<feature type="signal peptide" evidence="1">
    <location>
        <begin position="1"/>
        <end position="19"/>
    </location>
</feature>
<dbReference type="STRING" id="28134.SAMN05444288_1835"/>
<dbReference type="PANTHER" id="PTHR30535:SF34">
    <property type="entry name" value="MOLYBDATE-BINDING PROTEIN MOLA"/>
    <property type="match status" value="1"/>
</dbReference>
<gene>
    <name evidence="3" type="ORF">HMPREF0663_11006</name>
</gene>
<proteinExistence type="predicted"/>
<protein>
    <submittedName>
        <fullName evidence="3">Periplasmic binding protein</fullName>
    </submittedName>
</protein>
<dbReference type="eggNOG" id="COG0614">
    <property type="taxonomic scope" value="Bacteria"/>
</dbReference>
<dbReference type="HOGENOM" id="CLU_025776_1_0_10"/>
<dbReference type="EMBL" id="AEPE02000003">
    <property type="protein sequence ID" value="EFZ37548.1"/>
    <property type="molecule type" value="Genomic_DNA"/>
</dbReference>
<dbReference type="InterPro" id="IPR050902">
    <property type="entry name" value="ABC_Transporter_SBP"/>
</dbReference>
<dbReference type="PROSITE" id="PS51257">
    <property type="entry name" value="PROKAR_LIPOPROTEIN"/>
    <property type="match status" value="1"/>
</dbReference>
<dbReference type="AlphaFoldDB" id="E7RPA5"/>